<dbReference type="AlphaFoldDB" id="A0A176YVQ4"/>
<reference evidence="1 2" key="1">
    <citation type="submission" date="2016-03" db="EMBL/GenBank/DDBJ databases">
        <title>Draft Genome Sequence of the Strain BR 10245 (Bradyrhizobium sp.) isolated from nodules of Centrolobium paraense.</title>
        <authorList>
            <person name="Simoes-Araujo J.L.Sr."/>
            <person name="Barauna A.C."/>
            <person name="Silva K."/>
            <person name="Zilli J.E."/>
        </authorList>
    </citation>
    <scope>NUCLEOTIDE SEQUENCE [LARGE SCALE GENOMIC DNA]</scope>
    <source>
        <strain evidence="1 2">BR 10245</strain>
    </source>
</reference>
<accession>A0A176YVQ4</accession>
<organism evidence="1 2">
    <name type="scientific">Bradyrhizobium centrolobii</name>
    <dbReference type="NCBI Taxonomy" id="1505087"/>
    <lineage>
        <taxon>Bacteria</taxon>
        <taxon>Pseudomonadati</taxon>
        <taxon>Pseudomonadota</taxon>
        <taxon>Alphaproteobacteria</taxon>
        <taxon>Hyphomicrobiales</taxon>
        <taxon>Nitrobacteraceae</taxon>
        <taxon>Bradyrhizobium</taxon>
    </lineage>
</organism>
<evidence type="ECO:0000313" key="1">
    <source>
        <dbReference type="EMBL" id="OAF11791.1"/>
    </source>
</evidence>
<proteinExistence type="predicted"/>
<dbReference type="Proteomes" id="UP000076959">
    <property type="component" value="Unassembled WGS sequence"/>
</dbReference>
<gene>
    <name evidence="1" type="ORF">AYJ54_07995</name>
</gene>
<comment type="caution">
    <text evidence="1">The sequence shown here is derived from an EMBL/GenBank/DDBJ whole genome shotgun (WGS) entry which is preliminary data.</text>
</comment>
<name>A0A176YVQ4_9BRAD</name>
<dbReference type="EMBL" id="LUUB01000045">
    <property type="protein sequence ID" value="OAF11791.1"/>
    <property type="molecule type" value="Genomic_DNA"/>
</dbReference>
<keyword evidence="2" id="KW-1185">Reference proteome</keyword>
<protein>
    <submittedName>
        <fullName evidence="1">Uncharacterized protein</fullName>
    </submittedName>
</protein>
<evidence type="ECO:0000313" key="2">
    <source>
        <dbReference type="Proteomes" id="UP000076959"/>
    </source>
</evidence>
<sequence>MLWFFRGMYWAYTSSRLKSGNLRVDLESMNEIERALVGWFEASGYQVKHDGHQWFAWVDDKVLPLTEIAVAIFQEQTPSHRPARP</sequence>